<evidence type="ECO:0000313" key="3">
    <source>
        <dbReference type="Proteomes" id="UP001375743"/>
    </source>
</evidence>
<dbReference type="EMBL" id="JBBLZC010000031">
    <property type="protein sequence ID" value="MEK0085625.1"/>
    <property type="molecule type" value="Genomic_DNA"/>
</dbReference>
<gene>
    <name evidence="2" type="ORF">U1T56_20940</name>
</gene>
<dbReference type="Pfam" id="PF06568">
    <property type="entry name" value="YjiS-like"/>
    <property type="match status" value="1"/>
</dbReference>
<proteinExistence type="predicted"/>
<dbReference type="Proteomes" id="UP001375743">
    <property type="component" value="Unassembled WGS sequence"/>
</dbReference>
<organism evidence="2 3">
    <name type="scientific">Benzoatithermus flavus</name>
    <dbReference type="NCBI Taxonomy" id="3108223"/>
    <lineage>
        <taxon>Bacteria</taxon>
        <taxon>Pseudomonadati</taxon>
        <taxon>Pseudomonadota</taxon>
        <taxon>Alphaproteobacteria</taxon>
        <taxon>Geminicoccales</taxon>
        <taxon>Geminicoccaceae</taxon>
        <taxon>Benzoatithermus</taxon>
    </lineage>
</organism>
<sequence length="74" mass="8945">MLSSNRLLRAWIVPRQYRPRYPGRLAWAAILAETWIERYRQRRALLELSDHVLKDIGISRVEAEREGRKPFWRA</sequence>
<name>A0ABU8XWN4_9PROT</name>
<comment type="caution">
    <text evidence="2">The sequence shown here is derived from an EMBL/GenBank/DDBJ whole genome shotgun (WGS) entry which is preliminary data.</text>
</comment>
<keyword evidence="3" id="KW-1185">Reference proteome</keyword>
<dbReference type="RefSeq" id="WP_418161498.1">
    <property type="nucleotide sequence ID" value="NZ_JBBLZC010000031.1"/>
</dbReference>
<protein>
    <submittedName>
        <fullName evidence="2">DUF1127 domain-containing protein</fullName>
    </submittedName>
</protein>
<dbReference type="InterPro" id="IPR009506">
    <property type="entry name" value="YjiS-like"/>
</dbReference>
<reference evidence="2 3" key="1">
    <citation type="submission" date="2024-01" db="EMBL/GenBank/DDBJ databases">
        <title>Multi-omics insights into the function and evolution of sodium benzoate biodegradation pathways in Benzoatithermus flavus gen. nov., sp. nov. from hot spring.</title>
        <authorList>
            <person name="Hu C.-J."/>
            <person name="Li W.-J."/>
        </authorList>
    </citation>
    <scope>NUCLEOTIDE SEQUENCE [LARGE SCALE GENOMIC DNA]</scope>
    <source>
        <strain evidence="2 3">SYSU G07066</strain>
    </source>
</reference>
<accession>A0ABU8XWN4</accession>
<evidence type="ECO:0000259" key="1">
    <source>
        <dbReference type="Pfam" id="PF06568"/>
    </source>
</evidence>
<feature type="domain" description="YjiS-like" evidence="1">
    <location>
        <begin position="35"/>
        <end position="64"/>
    </location>
</feature>
<evidence type="ECO:0000313" key="2">
    <source>
        <dbReference type="EMBL" id="MEK0085625.1"/>
    </source>
</evidence>